<feature type="transmembrane region" description="Helical" evidence="2">
    <location>
        <begin position="6"/>
        <end position="26"/>
    </location>
</feature>
<proteinExistence type="predicted"/>
<gene>
    <name evidence="4" type="ORF">BKK48_03095</name>
</gene>
<comment type="caution">
    <text evidence="4">The sequence shown here is derived from an EMBL/GenBank/DDBJ whole genome shotgun (WGS) entry which is preliminary data.</text>
</comment>
<keyword evidence="1" id="KW-0175">Coiled coil</keyword>
<dbReference type="OrthoDB" id="5293867at2"/>
<keyword evidence="2" id="KW-0472">Membrane</keyword>
<dbReference type="STRING" id="1908258.BKK48_03095"/>
<feature type="coiled-coil region" evidence="1">
    <location>
        <begin position="108"/>
        <end position="145"/>
    </location>
</feature>
<dbReference type="AlphaFoldDB" id="A0A1V3IAI3"/>
<dbReference type="Proteomes" id="UP000189437">
    <property type="component" value="Unassembled WGS sequence"/>
</dbReference>
<dbReference type="Pfam" id="PF10675">
    <property type="entry name" value="DUF2489"/>
    <property type="match status" value="1"/>
</dbReference>
<sequence length="148" mass="17318">MIWTIILSLFALAVIAVLSWYAFRLLKQVKHQQQIMIKAKAQRVLRLKESIEIIAKAMKQKECNHSEGVIRLTMLLMPFGKDLQPYPAMSELYDIVRDMPTHEARKMLGKQERMRLDLERESAEAKLEQEIVEELKQLLDDIQKLGEI</sequence>
<keyword evidence="5" id="KW-1185">Reference proteome</keyword>
<evidence type="ECO:0000259" key="3">
    <source>
        <dbReference type="Pfam" id="PF10675"/>
    </source>
</evidence>
<keyword evidence="2" id="KW-0812">Transmembrane</keyword>
<evidence type="ECO:0000256" key="2">
    <source>
        <dbReference type="SAM" id="Phobius"/>
    </source>
</evidence>
<reference evidence="4 5" key="1">
    <citation type="submission" date="2016-10" db="EMBL/GenBank/DDBJ databases">
        <title>Rodentibacter gen. nov. and new species.</title>
        <authorList>
            <person name="Christensen H."/>
        </authorList>
    </citation>
    <scope>NUCLEOTIDE SEQUENCE [LARGE SCALE GENOMIC DNA]</scope>
    <source>
        <strain evidence="4 5">Ac69</strain>
    </source>
</reference>
<evidence type="ECO:0000256" key="1">
    <source>
        <dbReference type="SAM" id="Coils"/>
    </source>
</evidence>
<keyword evidence="2" id="KW-1133">Transmembrane helix</keyword>
<evidence type="ECO:0000313" key="4">
    <source>
        <dbReference type="EMBL" id="OOF37063.1"/>
    </source>
</evidence>
<name>A0A1V3IAI3_9PAST</name>
<feature type="domain" description="DUF2489" evidence="3">
    <location>
        <begin position="15"/>
        <end position="138"/>
    </location>
</feature>
<protein>
    <recommendedName>
        <fullName evidence="3">DUF2489 domain-containing protein</fullName>
    </recommendedName>
</protein>
<accession>A0A1V3IAI3</accession>
<evidence type="ECO:0000313" key="5">
    <source>
        <dbReference type="Proteomes" id="UP000189437"/>
    </source>
</evidence>
<dbReference type="InterPro" id="IPR019617">
    <property type="entry name" value="DUF2489"/>
</dbReference>
<organism evidence="4 5">
    <name type="scientific">Rodentibacter heidelbergensis</name>
    <dbReference type="NCBI Taxonomy" id="1908258"/>
    <lineage>
        <taxon>Bacteria</taxon>
        <taxon>Pseudomonadati</taxon>
        <taxon>Pseudomonadota</taxon>
        <taxon>Gammaproteobacteria</taxon>
        <taxon>Pasteurellales</taxon>
        <taxon>Pasteurellaceae</taxon>
        <taxon>Rodentibacter</taxon>
    </lineage>
</organism>
<dbReference type="RefSeq" id="WP_077426734.1">
    <property type="nucleotide sequence ID" value="NZ_MLHH01000006.1"/>
</dbReference>
<dbReference type="EMBL" id="MLHH01000006">
    <property type="protein sequence ID" value="OOF37063.1"/>
    <property type="molecule type" value="Genomic_DNA"/>
</dbReference>